<keyword evidence="2" id="KW-1133">Transmembrane helix</keyword>
<feature type="compositionally biased region" description="Acidic residues" evidence="1">
    <location>
        <begin position="8"/>
        <end position="17"/>
    </location>
</feature>
<evidence type="ECO:0000256" key="1">
    <source>
        <dbReference type="SAM" id="MobiDB-lite"/>
    </source>
</evidence>
<accession>A0A7W7W5A0</accession>
<gene>
    <name evidence="3" type="ORF">F4561_004449</name>
</gene>
<comment type="caution">
    <text evidence="3">The sequence shown here is derived from an EMBL/GenBank/DDBJ whole genome shotgun (WGS) entry which is preliminary data.</text>
</comment>
<dbReference type="RefSeq" id="WP_184581212.1">
    <property type="nucleotide sequence ID" value="NZ_JACHJT010000001.1"/>
</dbReference>
<organism evidence="3 4">
    <name type="scientific">Lipingzhangella halophila</name>
    <dbReference type="NCBI Taxonomy" id="1783352"/>
    <lineage>
        <taxon>Bacteria</taxon>
        <taxon>Bacillati</taxon>
        <taxon>Actinomycetota</taxon>
        <taxon>Actinomycetes</taxon>
        <taxon>Streptosporangiales</taxon>
        <taxon>Nocardiopsidaceae</taxon>
        <taxon>Lipingzhangella</taxon>
    </lineage>
</organism>
<keyword evidence="2" id="KW-0812">Transmembrane</keyword>
<protein>
    <recommendedName>
        <fullName evidence="5">Cholesterol esterase</fullName>
    </recommendedName>
</protein>
<keyword evidence="4" id="KW-1185">Reference proteome</keyword>
<evidence type="ECO:0000256" key="2">
    <source>
        <dbReference type="SAM" id="Phobius"/>
    </source>
</evidence>
<name>A0A7W7W5A0_9ACTN</name>
<feature type="region of interest" description="Disordered" evidence="1">
    <location>
        <begin position="1"/>
        <end position="20"/>
    </location>
</feature>
<dbReference type="EMBL" id="JACHJT010000001">
    <property type="protein sequence ID" value="MBB4933629.1"/>
    <property type="molecule type" value="Genomic_DNA"/>
</dbReference>
<evidence type="ECO:0000313" key="4">
    <source>
        <dbReference type="Proteomes" id="UP000523007"/>
    </source>
</evidence>
<dbReference type="Pfam" id="PF19741">
    <property type="entry name" value="DUF6230"/>
    <property type="match status" value="1"/>
</dbReference>
<dbReference type="AlphaFoldDB" id="A0A7W7W5A0"/>
<reference evidence="3 4" key="1">
    <citation type="submission" date="2020-08" db="EMBL/GenBank/DDBJ databases">
        <title>Sequencing the genomes of 1000 actinobacteria strains.</title>
        <authorList>
            <person name="Klenk H.-P."/>
        </authorList>
    </citation>
    <scope>NUCLEOTIDE SEQUENCE [LARGE SCALE GENOMIC DNA]</scope>
    <source>
        <strain evidence="3 4">DSM 102030</strain>
    </source>
</reference>
<evidence type="ECO:0008006" key="5">
    <source>
        <dbReference type="Google" id="ProtNLM"/>
    </source>
</evidence>
<dbReference type="Proteomes" id="UP000523007">
    <property type="component" value="Unassembled WGS sequence"/>
</dbReference>
<evidence type="ECO:0000313" key="3">
    <source>
        <dbReference type="EMBL" id="MBB4933629.1"/>
    </source>
</evidence>
<feature type="transmembrane region" description="Helical" evidence="2">
    <location>
        <begin position="28"/>
        <end position="47"/>
    </location>
</feature>
<sequence>MTDALPVDTEDAEDTEDAGTGHTSWKRFGVFTVIGGVAVGGLLYALANGAVAAQFVVSDLDFKVSADQLVGTGFEQYGGINVDRNDEPLPMATAAISEAELHSMCQSVLLDDQLPGLPPISLNLTAGTGDTPAEAETLLVDMHQMAGDAEFENLDIGANAPDMDKGPDAGTPIHGMFGMQSDTIVVNDLEQEARATTAGSFVLNDLNLTLEFGENECF</sequence>
<proteinExistence type="predicted"/>
<keyword evidence="2" id="KW-0472">Membrane</keyword>
<dbReference type="InterPro" id="IPR046198">
    <property type="entry name" value="DUF6230"/>
</dbReference>